<dbReference type="RefSeq" id="WP_156949544.1">
    <property type="nucleotide sequence ID" value="NZ_RAQK01000002.1"/>
</dbReference>
<organism evidence="1 2">
    <name type="scientific">Sulfitobacter guttiformis</name>
    <dbReference type="NCBI Taxonomy" id="74349"/>
    <lineage>
        <taxon>Bacteria</taxon>
        <taxon>Pseudomonadati</taxon>
        <taxon>Pseudomonadota</taxon>
        <taxon>Alphaproteobacteria</taxon>
        <taxon>Rhodobacterales</taxon>
        <taxon>Roseobacteraceae</taxon>
        <taxon>Sulfitobacter</taxon>
    </lineage>
</organism>
<reference evidence="1 2" key="1">
    <citation type="submission" date="2018-09" db="EMBL/GenBank/DDBJ databases">
        <title>Genomic Encyclopedia of Archaeal and Bacterial Type Strains, Phase II (KMG-II): from individual species to whole genera.</title>
        <authorList>
            <person name="Goeker M."/>
        </authorList>
    </citation>
    <scope>NUCLEOTIDE SEQUENCE [LARGE SCALE GENOMIC DNA]</scope>
    <source>
        <strain evidence="1 2">DSM 11458</strain>
    </source>
</reference>
<accession>A0A420DHQ1</accession>
<sequence length="56" mass="5925">MKIDISKLLALKGSEAARSPKVGFPPEPDAPIRSKLLMLRGSEAARSAKVGVPEPI</sequence>
<dbReference type="EMBL" id="RAQK01000002">
    <property type="protein sequence ID" value="RKE93749.1"/>
    <property type="molecule type" value="Genomic_DNA"/>
</dbReference>
<dbReference type="Proteomes" id="UP000284407">
    <property type="component" value="Unassembled WGS sequence"/>
</dbReference>
<evidence type="ECO:0000313" key="1">
    <source>
        <dbReference type="EMBL" id="RKE93749.1"/>
    </source>
</evidence>
<dbReference type="AlphaFoldDB" id="A0A420DHQ1"/>
<name>A0A420DHQ1_9RHOB</name>
<protein>
    <submittedName>
        <fullName evidence="1">Uncharacterized protein</fullName>
    </submittedName>
</protein>
<evidence type="ECO:0000313" key="2">
    <source>
        <dbReference type="Proteomes" id="UP000284407"/>
    </source>
</evidence>
<gene>
    <name evidence="1" type="ORF">C8N30_2843</name>
</gene>
<keyword evidence="2" id="KW-1185">Reference proteome</keyword>
<proteinExistence type="predicted"/>
<comment type="caution">
    <text evidence="1">The sequence shown here is derived from an EMBL/GenBank/DDBJ whole genome shotgun (WGS) entry which is preliminary data.</text>
</comment>